<protein>
    <recommendedName>
        <fullName evidence="1">CRAL-TRIO domain-containing protein</fullName>
    </recommendedName>
</protein>
<keyword evidence="3" id="KW-1185">Reference proteome</keyword>
<name>A0A9N8DZT7_9STRA</name>
<evidence type="ECO:0000313" key="3">
    <source>
        <dbReference type="Proteomes" id="UP001153069"/>
    </source>
</evidence>
<dbReference type="Proteomes" id="UP001153069">
    <property type="component" value="Unassembled WGS sequence"/>
</dbReference>
<sequence length="200" mass="23402">MQAFRQEYGLRGTVAEATQLLWEYVHLMPGHFLSFSYSYDHGSYVCCCDAKKFDESVLTSEEKWRTCLCGVYLLYQALNADMMSIRNGVIFVYECEGFSLGSMSMKTAQRLCTEVYGSYPTLTKQMKYFHSGMVFNVLLSFCKQFLPRDLKSKFETGNCFEGRLDTYYLVPNLESSHARFYARILETITRRYHEEEVFRL</sequence>
<proteinExistence type="predicted"/>
<dbReference type="InterPro" id="IPR001251">
    <property type="entry name" value="CRAL-TRIO_dom"/>
</dbReference>
<evidence type="ECO:0000313" key="2">
    <source>
        <dbReference type="EMBL" id="CAB9509044.1"/>
    </source>
</evidence>
<evidence type="ECO:0000259" key="1">
    <source>
        <dbReference type="Pfam" id="PF00650"/>
    </source>
</evidence>
<feature type="domain" description="CRAL-TRIO" evidence="1">
    <location>
        <begin position="41"/>
        <end position="155"/>
    </location>
</feature>
<organism evidence="2 3">
    <name type="scientific">Seminavis robusta</name>
    <dbReference type="NCBI Taxonomy" id="568900"/>
    <lineage>
        <taxon>Eukaryota</taxon>
        <taxon>Sar</taxon>
        <taxon>Stramenopiles</taxon>
        <taxon>Ochrophyta</taxon>
        <taxon>Bacillariophyta</taxon>
        <taxon>Bacillariophyceae</taxon>
        <taxon>Bacillariophycidae</taxon>
        <taxon>Naviculales</taxon>
        <taxon>Naviculaceae</taxon>
        <taxon>Seminavis</taxon>
    </lineage>
</organism>
<accession>A0A9N8DZT7</accession>
<dbReference type="InterPro" id="IPR036865">
    <property type="entry name" value="CRAL-TRIO_dom_sf"/>
</dbReference>
<reference evidence="2" key="1">
    <citation type="submission" date="2020-06" db="EMBL/GenBank/DDBJ databases">
        <authorList>
            <consortium name="Plant Systems Biology data submission"/>
        </authorList>
    </citation>
    <scope>NUCLEOTIDE SEQUENCE</scope>
    <source>
        <strain evidence="2">D6</strain>
    </source>
</reference>
<comment type="caution">
    <text evidence="2">The sequence shown here is derived from an EMBL/GenBank/DDBJ whole genome shotgun (WGS) entry which is preliminary data.</text>
</comment>
<gene>
    <name evidence="2" type="ORF">SEMRO_372_G128890.1</name>
</gene>
<dbReference type="AlphaFoldDB" id="A0A9N8DZT7"/>
<dbReference type="Gene3D" id="3.40.525.10">
    <property type="entry name" value="CRAL-TRIO lipid binding domain"/>
    <property type="match status" value="1"/>
</dbReference>
<dbReference type="EMBL" id="CAICTM010000371">
    <property type="protein sequence ID" value="CAB9509044.1"/>
    <property type="molecule type" value="Genomic_DNA"/>
</dbReference>
<dbReference type="Pfam" id="PF00650">
    <property type="entry name" value="CRAL_TRIO"/>
    <property type="match status" value="1"/>
</dbReference>
<dbReference type="SUPFAM" id="SSF52087">
    <property type="entry name" value="CRAL/TRIO domain"/>
    <property type="match status" value="1"/>
</dbReference>